<gene>
    <name evidence="3" type="ORF">CPB83DRAFT_146625</name>
</gene>
<protein>
    <recommendedName>
        <fullName evidence="2">DUF6697 domain-containing protein</fullName>
    </recommendedName>
</protein>
<evidence type="ECO:0000259" key="2">
    <source>
        <dbReference type="Pfam" id="PF20411"/>
    </source>
</evidence>
<dbReference type="InterPro" id="IPR046520">
    <property type="entry name" value="DUF6697"/>
</dbReference>
<sequence>MAGLALTETKDERDDDNILLGPTQAQHTGVDEIETEKLKKMFKSKVKKHEEMRLSDDVFLQRIRPLNILDGFPVTLEREFRDQLVPRKFMSNVYGGSSQMTFPHPRSEKIAEHGYDDFMCLPLDYQPFAPQVPGKPGLFLSTAKGDDIEEPKRVFTRDPSRALRQYMGQYEVKATDSLSREEWLAQPDKVRNTWGREITRQGWGVYVCARIQARKELRRGAQLTQAKLDDVIESERYTRTTPEDVIAAYDSGVERLDVWTMKCIAYEADFQVDLCRKFAAWVPPPKRERKQKALPKRKNGVKQETQAEKASKSEMEKEVDLSAPLQQRSSRGKKRKRAATPESEADEDFEDEEDNEAWATPIYRQETSGVIEILDSDEEEVAVYRFRGTKSRPSRK</sequence>
<feature type="compositionally biased region" description="Basic residues" evidence="1">
    <location>
        <begin position="287"/>
        <end position="300"/>
    </location>
</feature>
<keyword evidence="4" id="KW-1185">Reference proteome</keyword>
<organism evidence="3 4">
    <name type="scientific">Crepidotus variabilis</name>
    <dbReference type="NCBI Taxonomy" id="179855"/>
    <lineage>
        <taxon>Eukaryota</taxon>
        <taxon>Fungi</taxon>
        <taxon>Dikarya</taxon>
        <taxon>Basidiomycota</taxon>
        <taxon>Agaricomycotina</taxon>
        <taxon>Agaricomycetes</taxon>
        <taxon>Agaricomycetidae</taxon>
        <taxon>Agaricales</taxon>
        <taxon>Agaricineae</taxon>
        <taxon>Crepidotaceae</taxon>
        <taxon>Crepidotus</taxon>
    </lineage>
</organism>
<feature type="region of interest" description="Disordered" evidence="1">
    <location>
        <begin position="286"/>
        <end position="363"/>
    </location>
</feature>
<feature type="compositionally biased region" description="Basic and acidic residues" evidence="1">
    <location>
        <begin position="305"/>
        <end position="320"/>
    </location>
</feature>
<feature type="region of interest" description="Disordered" evidence="1">
    <location>
        <begin position="1"/>
        <end position="28"/>
    </location>
</feature>
<reference evidence="3" key="1">
    <citation type="submission" date="2020-11" db="EMBL/GenBank/DDBJ databases">
        <authorList>
            <consortium name="DOE Joint Genome Institute"/>
            <person name="Ahrendt S."/>
            <person name="Riley R."/>
            <person name="Andreopoulos W."/>
            <person name="Labutti K."/>
            <person name="Pangilinan J."/>
            <person name="Ruiz-Duenas F.J."/>
            <person name="Barrasa J.M."/>
            <person name="Sanchez-Garcia M."/>
            <person name="Camarero S."/>
            <person name="Miyauchi S."/>
            <person name="Serrano A."/>
            <person name="Linde D."/>
            <person name="Babiker R."/>
            <person name="Drula E."/>
            <person name="Ayuso-Fernandez I."/>
            <person name="Pacheco R."/>
            <person name="Padilla G."/>
            <person name="Ferreira P."/>
            <person name="Barriuso J."/>
            <person name="Kellner H."/>
            <person name="Castanera R."/>
            <person name="Alfaro M."/>
            <person name="Ramirez L."/>
            <person name="Pisabarro A.G."/>
            <person name="Kuo A."/>
            <person name="Tritt A."/>
            <person name="Lipzen A."/>
            <person name="He G."/>
            <person name="Yan M."/>
            <person name="Ng V."/>
            <person name="Cullen D."/>
            <person name="Martin F."/>
            <person name="Rosso M.-N."/>
            <person name="Henrissat B."/>
            <person name="Hibbett D."/>
            <person name="Martinez A.T."/>
            <person name="Grigoriev I.V."/>
        </authorList>
    </citation>
    <scope>NUCLEOTIDE SEQUENCE</scope>
    <source>
        <strain evidence="3">CBS 506.95</strain>
    </source>
</reference>
<comment type="caution">
    <text evidence="3">The sequence shown here is derived from an EMBL/GenBank/DDBJ whole genome shotgun (WGS) entry which is preliminary data.</text>
</comment>
<feature type="compositionally biased region" description="Acidic residues" evidence="1">
    <location>
        <begin position="343"/>
        <end position="356"/>
    </location>
</feature>
<dbReference type="Proteomes" id="UP000807306">
    <property type="component" value="Unassembled WGS sequence"/>
</dbReference>
<dbReference type="Pfam" id="PF20411">
    <property type="entry name" value="DUF6697"/>
    <property type="match status" value="1"/>
</dbReference>
<dbReference type="EMBL" id="MU157837">
    <property type="protein sequence ID" value="KAF9530952.1"/>
    <property type="molecule type" value="Genomic_DNA"/>
</dbReference>
<feature type="domain" description="DUF6697" evidence="2">
    <location>
        <begin position="85"/>
        <end position="277"/>
    </location>
</feature>
<proteinExistence type="predicted"/>
<dbReference type="OrthoDB" id="3176940at2759"/>
<evidence type="ECO:0000313" key="4">
    <source>
        <dbReference type="Proteomes" id="UP000807306"/>
    </source>
</evidence>
<evidence type="ECO:0000256" key="1">
    <source>
        <dbReference type="SAM" id="MobiDB-lite"/>
    </source>
</evidence>
<name>A0A9P6ELF5_9AGAR</name>
<evidence type="ECO:0000313" key="3">
    <source>
        <dbReference type="EMBL" id="KAF9530952.1"/>
    </source>
</evidence>
<accession>A0A9P6ELF5</accession>
<dbReference type="AlphaFoldDB" id="A0A9P6ELF5"/>